<proteinExistence type="inferred from homology"/>
<evidence type="ECO:0000313" key="6">
    <source>
        <dbReference type="Proteomes" id="UP001057498"/>
    </source>
</evidence>
<dbReference type="InterPro" id="IPR023430">
    <property type="entry name" value="Pept_HybD-like_dom_sf"/>
</dbReference>
<evidence type="ECO:0000256" key="4">
    <source>
        <dbReference type="ARBA" id="ARBA00022801"/>
    </source>
</evidence>
<gene>
    <name evidence="5" type="primary">hyaP</name>
    <name evidence="5" type="ORF">CATMQ487_43370</name>
</gene>
<keyword evidence="2" id="KW-0645">Protease</keyword>
<dbReference type="Pfam" id="PF01750">
    <property type="entry name" value="HycI"/>
    <property type="match status" value="1"/>
</dbReference>
<protein>
    <submittedName>
        <fullName evidence="5">Membrane protein</fullName>
    </submittedName>
</protein>
<keyword evidence="6" id="KW-1185">Reference proteome</keyword>
<dbReference type="InterPro" id="IPR000671">
    <property type="entry name" value="Peptidase_A31"/>
</dbReference>
<dbReference type="Gene3D" id="3.40.50.1450">
    <property type="entry name" value="HybD-like"/>
    <property type="match status" value="1"/>
</dbReference>
<dbReference type="PRINTS" id="PR00446">
    <property type="entry name" value="HYDRGNUPTAKE"/>
</dbReference>
<accession>A0ABM7YRZ9</accession>
<dbReference type="SUPFAM" id="SSF53163">
    <property type="entry name" value="HybD-like"/>
    <property type="match status" value="1"/>
</dbReference>
<evidence type="ECO:0000256" key="3">
    <source>
        <dbReference type="ARBA" id="ARBA00022750"/>
    </source>
</evidence>
<dbReference type="Proteomes" id="UP001057498">
    <property type="component" value="Chromosome"/>
</dbReference>
<evidence type="ECO:0000256" key="1">
    <source>
        <dbReference type="ARBA" id="ARBA00006814"/>
    </source>
</evidence>
<dbReference type="PANTHER" id="PTHR30302:SF1">
    <property type="entry name" value="HYDROGENASE 2 MATURATION PROTEASE"/>
    <property type="match status" value="1"/>
</dbReference>
<keyword evidence="4" id="KW-0378">Hydrolase</keyword>
<comment type="similarity">
    <text evidence="1">Belongs to the peptidase A31 family.</text>
</comment>
<evidence type="ECO:0000256" key="2">
    <source>
        <dbReference type="ARBA" id="ARBA00022670"/>
    </source>
</evidence>
<name>A0ABM7YRZ9_9BURK</name>
<reference evidence="5" key="1">
    <citation type="submission" date="2022-04" db="EMBL/GenBank/DDBJ databases">
        <title>Whole genome sequence of Sphaerotilus sp. FB-5.</title>
        <authorList>
            <person name="Takeda M."/>
            <person name="Narihara S."/>
            <person name="Akimoto M."/>
            <person name="Akimoto R."/>
            <person name="Nishiyashiki S."/>
            <person name="Murakami T."/>
        </authorList>
    </citation>
    <scope>NUCLEOTIDE SEQUENCE</scope>
    <source>
        <strain evidence="5">FB-5</strain>
    </source>
</reference>
<sequence length="191" mass="19316">MLLVLGLGNRLLGDDAAGPIVIEQFVQRHGECPGVSWRDGGTLGLSLLPEIEDADALVVVDAARFGAAPGTVQVFEGLDMDEQLGGRKQSAHELALADLMGAAALGGRLPPRRALVAVEPASTALGLEPTPAVAAALPVLVAAVEALVARWALPGSSGSDHAGTDVNSDVNSDEGVAAPVCPALQEVAHEA</sequence>
<organism evidence="5 6">
    <name type="scientific">Sphaerotilus microaerophilus</name>
    <dbReference type="NCBI Taxonomy" id="2914710"/>
    <lineage>
        <taxon>Bacteria</taxon>
        <taxon>Pseudomonadati</taxon>
        <taxon>Pseudomonadota</taxon>
        <taxon>Betaproteobacteria</taxon>
        <taxon>Burkholderiales</taxon>
        <taxon>Sphaerotilaceae</taxon>
        <taxon>Sphaerotilus</taxon>
    </lineage>
</organism>
<dbReference type="NCBIfam" id="TIGR00072">
    <property type="entry name" value="hydrog_prot"/>
    <property type="match status" value="1"/>
</dbReference>
<evidence type="ECO:0000313" key="5">
    <source>
        <dbReference type="EMBL" id="BDI07367.1"/>
    </source>
</evidence>
<dbReference type="PANTHER" id="PTHR30302">
    <property type="entry name" value="HYDROGENASE 1 MATURATION PROTEASE"/>
    <property type="match status" value="1"/>
</dbReference>
<keyword evidence="3" id="KW-0064">Aspartyl protease</keyword>
<dbReference type="EMBL" id="AP025730">
    <property type="protein sequence ID" value="BDI07367.1"/>
    <property type="molecule type" value="Genomic_DNA"/>
</dbReference>